<evidence type="ECO:0000313" key="4">
    <source>
        <dbReference type="EMBL" id="STL00461.1"/>
    </source>
</evidence>
<protein>
    <submittedName>
        <fullName evidence="4">XRE family plasmid maintenance system antidote protein</fullName>
    </submittedName>
</protein>
<keyword evidence="1" id="KW-0238">DNA-binding</keyword>
<keyword evidence="2" id="KW-0472">Membrane</keyword>
<dbReference type="PROSITE" id="PS50943">
    <property type="entry name" value="HTH_CROC1"/>
    <property type="match status" value="1"/>
</dbReference>
<dbReference type="InterPro" id="IPR013430">
    <property type="entry name" value="Toxin_antidote_HigA"/>
</dbReference>
<organism evidence="4 5">
    <name type="scientific">Escherichia coli</name>
    <dbReference type="NCBI Taxonomy" id="562"/>
    <lineage>
        <taxon>Bacteria</taxon>
        <taxon>Pseudomonadati</taxon>
        <taxon>Pseudomonadota</taxon>
        <taxon>Gammaproteobacteria</taxon>
        <taxon>Enterobacterales</taxon>
        <taxon>Enterobacteriaceae</taxon>
        <taxon>Escherichia</taxon>
    </lineage>
</organism>
<dbReference type="SUPFAM" id="SSF47413">
    <property type="entry name" value="lambda repressor-like DNA-binding domains"/>
    <property type="match status" value="1"/>
</dbReference>
<dbReference type="EMBL" id="UGEE01000003">
    <property type="protein sequence ID" value="STL00461.1"/>
    <property type="molecule type" value="Genomic_DNA"/>
</dbReference>
<feature type="transmembrane region" description="Helical" evidence="2">
    <location>
        <begin position="6"/>
        <end position="26"/>
    </location>
</feature>
<dbReference type="InterPro" id="IPR001387">
    <property type="entry name" value="Cro/C1-type_HTH"/>
</dbReference>
<feature type="domain" description="HTH cro/C1-type" evidence="3">
    <location>
        <begin position="50"/>
        <end position="104"/>
    </location>
</feature>
<reference evidence="4 5" key="1">
    <citation type="submission" date="2018-06" db="EMBL/GenBank/DDBJ databases">
        <authorList>
            <consortium name="Pathogen Informatics"/>
            <person name="Doyle S."/>
        </authorList>
    </citation>
    <scope>NUCLEOTIDE SEQUENCE [LARGE SCALE GENOMIC DNA]</scope>
    <source>
        <strain evidence="4 5">NCTC8603</strain>
    </source>
</reference>
<dbReference type="PANTHER" id="PTHR36924:SF1">
    <property type="entry name" value="ANTITOXIN HIGA-1"/>
    <property type="match status" value="1"/>
</dbReference>
<keyword evidence="2" id="KW-0812">Transmembrane</keyword>
<accession>A0A376HVB3</accession>
<dbReference type="Gene3D" id="1.10.260.40">
    <property type="entry name" value="lambda repressor-like DNA-binding domains"/>
    <property type="match status" value="1"/>
</dbReference>
<dbReference type="InterPro" id="IPR010982">
    <property type="entry name" value="Lambda_DNA-bd_dom_sf"/>
</dbReference>
<dbReference type="Pfam" id="PF01381">
    <property type="entry name" value="HTH_3"/>
    <property type="match status" value="1"/>
</dbReference>
<keyword evidence="2" id="KW-1133">Transmembrane helix</keyword>
<dbReference type="GO" id="GO:0003677">
    <property type="term" value="F:DNA binding"/>
    <property type="evidence" value="ECO:0007669"/>
    <property type="project" value="UniProtKB-KW"/>
</dbReference>
<dbReference type="CDD" id="cd00093">
    <property type="entry name" value="HTH_XRE"/>
    <property type="match status" value="1"/>
</dbReference>
<dbReference type="NCBIfam" id="TIGR02607">
    <property type="entry name" value="antidote_HigA"/>
    <property type="match status" value="1"/>
</dbReference>
<dbReference type="AlphaFoldDB" id="A0A376HVB3"/>
<sequence length="147" mass="17192">MAQIANGVGDLFDVFVCFSMFLYRYFTRKQQLKTMKQATRKPTTPGDILLYEYLEPLDLKINELAELLHVHRNSVSALINNNRKLTTEMAFRLAKVFDTTVDFWLNLQAAVDLWEVENNMRTQEELGRIETVAEYLARREERAKKVA</sequence>
<name>A0A376HVB3_ECOLX</name>
<evidence type="ECO:0000259" key="3">
    <source>
        <dbReference type="PROSITE" id="PS50943"/>
    </source>
</evidence>
<evidence type="ECO:0000256" key="1">
    <source>
        <dbReference type="ARBA" id="ARBA00023125"/>
    </source>
</evidence>
<gene>
    <name evidence="4" type="primary">ybaQ</name>
    <name evidence="4" type="ORF">NCTC8603_05129</name>
</gene>
<evidence type="ECO:0000256" key="2">
    <source>
        <dbReference type="SAM" id="Phobius"/>
    </source>
</evidence>
<dbReference type="PANTHER" id="PTHR36924">
    <property type="entry name" value="ANTITOXIN HIGA-1"/>
    <property type="match status" value="1"/>
</dbReference>
<dbReference type="Proteomes" id="UP000255153">
    <property type="component" value="Unassembled WGS sequence"/>
</dbReference>
<proteinExistence type="predicted"/>
<dbReference type="SMART" id="SM00530">
    <property type="entry name" value="HTH_XRE"/>
    <property type="match status" value="1"/>
</dbReference>
<evidence type="ECO:0000313" key="5">
    <source>
        <dbReference type="Proteomes" id="UP000255153"/>
    </source>
</evidence>
<comment type="caution">
    <text evidence="4">The sequence shown here is derived from an EMBL/GenBank/DDBJ whole genome shotgun (WGS) entry which is preliminary data.</text>
</comment>